<gene>
    <name evidence="2" type="ORF">BI308_12650</name>
</gene>
<evidence type="ECO:0000313" key="3">
    <source>
        <dbReference type="Proteomes" id="UP000183940"/>
    </source>
</evidence>
<dbReference type="InterPro" id="IPR023292">
    <property type="entry name" value="NTP_PyroPHydrolase-like_dom_sf"/>
</dbReference>
<proteinExistence type="predicted"/>
<dbReference type="Proteomes" id="UP000183940">
    <property type="component" value="Unassembled WGS sequence"/>
</dbReference>
<reference evidence="2" key="1">
    <citation type="submission" date="2016-10" db="EMBL/GenBank/DDBJ databases">
        <title>CRISPR-Cas defence system in Roseofilum reptotaenium: evidence of a bacteriophage-cyanobacterium arms race in the coral black band disease.</title>
        <authorList>
            <person name="Buerger P."/>
            <person name="Wood-Charlson E.M."/>
            <person name="Weynberg K.D."/>
            <person name="Willis B."/>
            <person name="Van Oppen M.J."/>
        </authorList>
    </citation>
    <scope>NUCLEOTIDE SEQUENCE [LARGE SCALE GENOMIC DNA]</scope>
    <source>
        <strain evidence="2">AO1-A</strain>
    </source>
</reference>
<organism evidence="2 3">
    <name type="scientific">Roseofilum reptotaenium AO1-A</name>
    <dbReference type="NCBI Taxonomy" id="1925591"/>
    <lineage>
        <taxon>Bacteria</taxon>
        <taxon>Bacillati</taxon>
        <taxon>Cyanobacteriota</taxon>
        <taxon>Cyanophyceae</taxon>
        <taxon>Desertifilales</taxon>
        <taxon>Desertifilaceae</taxon>
        <taxon>Roseofilum</taxon>
    </lineage>
</organism>
<evidence type="ECO:0000313" key="2">
    <source>
        <dbReference type="EMBL" id="OJJ25193.1"/>
    </source>
</evidence>
<evidence type="ECO:0000256" key="1">
    <source>
        <dbReference type="SAM" id="Coils"/>
    </source>
</evidence>
<dbReference type="AlphaFoldDB" id="A0A1L9QRB8"/>
<protein>
    <submittedName>
        <fullName evidence="2">Uncharacterized protein</fullName>
    </submittedName>
</protein>
<sequence>MTPYERIALWNQKAGKSPVSLKDEAYWVLLENQTQRIEEELRELRKALKKRNLAKLLDAGCDLDVVVSGLNYICGLEYKSAIERVLDNNELKVVKDRQLVEDSIEPYRQKGIETKIVEVTLDGESYYSLHRVEDDKILKLNNHTKVDLSDIV</sequence>
<keyword evidence="3" id="KW-1185">Reference proteome</keyword>
<feature type="coiled-coil region" evidence="1">
    <location>
        <begin position="27"/>
        <end position="54"/>
    </location>
</feature>
<accession>A0A1L9QRB8</accession>
<dbReference type="Gene3D" id="1.10.3420.10">
    <property type="entry name" value="putative ntp pyrophosphohydrolase like domain"/>
    <property type="match status" value="1"/>
</dbReference>
<name>A0A1L9QRB8_9CYAN</name>
<dbReference type="STRING" id="1925591.BI308_12650"/>
<keyword evidence="1" id="KW-0175">Coiled coil</keyword>
<comment type="caution">
    <text evidence="2">The sequence shown here is derived from an EMBL/GenBank/DDBJ whole genome shotgun (WGS) entry which is preliminary data.</text>
</comment>
<dbReference type="EMBL" id="MLAW01000020">
    <property type="protein sequence ID" value="OJJ25193.1"/>
    <property type="molecule type" value="Genomic_DNA"/>
</dbReference>